<evidence type="ECO:0000313" key="1">
    <source>
        <dbReference type="EMBL" id="ENN77072.1"/>
    </source>
</evidence>
<dbReference type="HOGENOM" id="CLU_1483468_0_0_1"/>
<protein>
    <submittedName>
        <fullName evidence="1">Uncharacterized protein</fullName>
    </submittedName>
</protein>
<dbReference type="AlphaFoldDB" id="N6UEL3"/>
<reference evidence="1" key="1">
    <citation type="journal article" date="2013" name="Genome Biol.">
        <title>Draft genome of the mountain pine beetle, Dendroctonus ponderosae Hopkins, a major forest pest.</title>
        <authorList>
            <person name="Keeling C.I."/>
            <person name="Yuen M.M."/>
            <person name="Liao N.Y."/>
            <person name="Docking T.R."/>
            <person name="Chan S.K."/>
            <person name="Taylor G.A."/>
            <person name="Palmquist D.L."/>
            <person name="Jackman S.D."/>
            <person name="Nguyen A."/>
            <person name="Li M."/>
            <person name="Henderson H."/>
            <person name="Janes J.K."/>
            <person name="Zhao Y."/>
            <person name="Pandoh P."/>
            <person name="Moore R."/>
            <person name="Sperling F.A."/>
            <person name="Huber D.P."/>
            <person name="Birol I."/>
            <person name="Jones S.J."/>
            <person name="Bohlmann J."/>
        </authorList>
    </citation>
    <scope>NUCLEOTIDE SEQUENCE</scope>
</reference>
<proteinExistence type="predicted"/>
<sequence length="182" mass="21380">MLDQLHFRRKWPDDASSHTPNSDHFWMHLFLNDHSWIFGTPNTIILSINEAFNMKMGLVTKEDFVGKSPSNCRYSKSQFVAIEPIQLCTHEASNILLKFDAQWLWKHQFLELYTELMWLGFRFNICTYCSDILSSDQGECVFLFSLQQTDNNTFAENSSLIFSQWRQLEHSDGSLLYAFCEL</sequence>
<gene>
    <name evidence="1" type="ORF">YQE_06407</name>
</gene>
<organism evidence="1">
    <name type="scientific">Dendroctonus ponderosae</name>
    <name type="common">Mountain pine beetle</name>
    <dbReference type="NCBI Taxonomy" id="77166"/>
    <lineage>
        <taxon>Eukaryota</taxon>
        <taxon>Metazoa</taxon>
        <taxon>Ecdysozoa</taxon>
        <taxon>Arthropoda</taxon>
        <taxon>Hexapoda</taxon>
        <taxon>Insecta</taxon>
        <taxon>Pterygota</taxon>
        <taxon>Neoptera</taxon>
        <taxon>Endopterygota</taxon>
        <taxon>Coleoptera</taxon>
        <taxon>Polyphaga</taxon>
        <taxon>Cucujiformia</taxon>
        <taxon>Curculionidae</taxon>
        <taxon>Scolytinae</taxon>
        <taxon>Dendroctonus</taxon>
    </lineage>
</organism>
<feature type="non-terminal residue" evidence="1">
    <location>
        <position position="1"/>
    </location>
</feature>
<dbReference type="EMBL" id="KB740954">
    <property type="protein sequence ID" value="ENN77072.1"/>
    <property type="molecule type" value="Genomic_DNA"/>
</dbReference>
<accession>N6UEL3</accession>
<name>N6UEL3_DENPD</name>